<feature type="domain" description="Metallo-beta-lactamase" evidence="6">
    <location>
        <begin position="34"/>
        <end position="236"/>
    </location>
</feature>
<protein>
    <submittedName>
        <fullName evidence="7">Metallo-beta-lactamase superfamily protein</fullName>
    </submittedName>
</protein>
<keyword evidence="3" id="KW-0479">Metal-binding</keyword>
<dbReference type="OrthoDB" id="9773738at2"/>
<organism evidence="7 8">
    <name type="scientific">Novosphingobium kunmingense</name>
    <dbReference type="NCBI Taxonomy" id="1211806"/>
    <lineage>
        <taxon>Bacteria</taxon>
        <taxon>Pseudomonadati</taxon>
        <taxon>Pseudomonadota</taxon>
        <taxon>Alphaproteobacteria</taxon>
        <taxon>Sphingomonadales</taxon>
        <taxon>Sphingomonadaceae</taxon>
        <taxon>Novosphingobium</taxon>
    </lineage>
</organism>
<dbReference type="Gene3D" id="3.60.15.10">
    <property type="entry name" value="Ribonuclease Z/Hydroxyacylglutathione hydrolase-like"/>
    <property type="match status" value="1"/>
</dbReference>
<dbReference type="InterPro" id="IPR001279">
    <property type="entry name" value="Metallo-B-lactamas"/>
</dbReference>
<comment type="similarity">
    <text evidence="2">Belongs to the metallo-beta-lactamase superfamily.</text>
</comment>
<evidence type="ECO:0000256" key="3">
    <source>
        <dbReference type="ARBA" id="ARBA00022723"/>
    </source>
</evidence>
<dbReference type="SMART" id="SM00849">
    <property type="entry name" value="Lactamase_B"/>
    <property type="match status" value="1"/>
</dbReference>
<dbReference type="InterPro" id="IPR051013">
    <property type="entry name" value="MBL_superfamily_lactonases"/>
</dbReference>
<comment type="cofactor">
    <cofactor evidence="1">
        <name>Zn(2+)</name>
        <dbReference type="ChEBI" id="CHEBI:29105"/>
    </cofactor>
</comment>
<dbReference type="InterPro" id="IPR036866">
    <property type="entry name" value="RibonucZ/Hydroxyglut_hydro"/>
</dbReference>
<dbReference type="GO" id="GO:0046872">
    <property type="term" value="F:metal ion binding"/>
    <property type="evidence" value="ECO:0007669"/>
    <property type="project" value="UniProtKB-KW"/>
</dbReference>
<comment type="caution">
    <text evidence="7">The sequence shown here is derived from an EMBL/GenBank/DDBJ whole genome shotgun (WGS) entry which is preliminary data.</text>
</comment>
<dbReference type="EMBL" id="PHUF01000003">
    <property type="protein sequence ID" value="PKB19166.1"/>
    <property type="molecule type" value="Genomic_DNA"/>
</dbReference>
<keyword evidence="5" id="KW-0862">Zinc</keyword>
<evidence type="ECO:0000313" key="7">
    <source>
        <dbReference type="EMBL" id="PKB19166.1"/>
    </source>
</evidence>
<dbReference type="GO" id="GO:0016787">
    <property type="term" value="F:hydrolase activity"/>
    <property type="evidence" value="ECO:0007669"/>
    <property type="project" value="UniProtKB-KW"/>
</dbReference>
<evidence type="ECO:0000256" key="2">
    <source>
        <dbReference type="ARBA" id="ARBA00007749"/>
    </source>
</evidence>
<sequence length="255" mass="28398">MTAAPRLFAFNCGWFQCRPGYFVESDTGDYLRGPVPAYLVDHPKGRMVFDTGMGVRYRRELADALPPGKFGLEWFEGMDIAARLKAIDIDPASINWIVNSHLHIDHCGGNAHLPNATVLIQRREWDAAQTMAEPGLYEALDYDTGQPLRLIDGEHDLFGDGTVRIVPTHGHTHGHQSVIVRLPAGEVLLAADCCYTERNLDLMVLPRATQDVEQGLITFERLARLRAAGTHILFGHDGRQWATVTENVPLFEKAS</sequence>
<keyword evidence="8" id="KW-1185">Reference proteome</keyword>
<dbReference type="PANTHER" id="PTHR42978">
    <property type="entry name" value="QUORUM-QUENCHING LACTONASE YTNP-RELATED-RELATED"/>
    <property type="match status" value="1"/>
</dbReference>
<dbReference type="SUPFAM" id="SSF56281">
    <property type="entry name" value="Metallo-hydrolase/oxidoreductase"/>
    <property type="match status" value="1"/>
</dbReference>
<evidence type="ECO:0000256" key="1">
    <source>
        <dbReference type="ARBA" id="ARBA00001947"/>
    </source>
</evidence>
<gene>
    <name evidence="7" type="ORF">B0I00_1395</name>
</gene>
<dbReference type="Proteomes" id="UP000232587">
    <property type="component" value="Unassembled WGS sequence"/>
</dbReference>
<evidence type="ECO:0000256" key="5">
    <source>
        <dbReference type="ARBA" id="ARBA00022833"/>
    </source>
</evidence>
<dbReference type="RefSeq" id="WP_100866671.1">
    <property type="nucleotide sequence ID" value="NZ_PHUF01000003.1"/>
</dbReference>
<proteinExistence type="inferred from homology"/>
<dbReference type="Pfam" id="PF00753">
    <property type="entry name" value="Lactamase_B"/>
    <property type="match status" value="1"/>
</dbReference>
<reference evidence="7 8" key="1">
    <citation type="submission" date="2017-11" db="EMBL/GenBank/DDBJ databases">
        <title>Genomic Encyclopedia of Type Strains, Phase III (KMG-III): the genomes of soil and plant-associated and newly described type strains.</title>
        <authorList>
            <person name="Whitman W."/>
        </authorList>
    </citation>
    <scope>NUCLEOTIDE SEQUENCE [LARGE SCALE GENOMIC DNA]</scope>
    <source>
        <strain evidence="7 8">CGMCC 1.12274</strain>
    </source>
</reference>
<accession>A0A2N0HJP5</accession>
<dbReference type="AlphaFoldDB" id="A0A2N0HJP5"/>
<name>A0A2N0HJP5_9SPHN</name>
<dbReference type="CDD" id="cd07729">
    <property type="entry name" value="AHL_lactonase_MBL-fold"/>
    <property type="match status" value="1"/>
</dbReference>
<evidence type="ECO:0000313" key="8">
    <source>
        <dbReference type="Proteomes" id="UP000232587"/>
    </source>
</evidence>
<keyword evidence="4" id="KW-0378">Hydrolase</keyword>
<dbReference type="PANTHER" id="PTHR42978:SF2">
    <property type="entry name" value="102 KBASES UNSTABLE REGION: FROM 1 TO 119443"/>
    <property type="match status" value="1"/>
</dbReference>
<evidence type="ECO:0000256" key="4">
    <source>
        <dbReference type="ARBA" id="ARBA00022801"/>
    </source>
</evidence>
<evidence type="ECO:0000259" key="6">
    <source>
        <dbReference type="SMART" id="SM00849"/>
    </source>
</evidence>